<dbReference type="Pfam" id="PF00512">
    <property type="entry name" value="HisKA"/>
    <property type="match status" value="1"/>
</dbReference>
<gene>
    <name evidence="18" type="ORF">SAMN05421804_103163</name>
</gene>
<name>A0A1G8LSY3_9CLOT</name>
<reference evidence="18 19" key="1">
    <citation type="submission" date="2016-10" db="EMBL/GenBank/DDBJ databases">
        <authorList>
            <person name="de Groot N.N."/>
        </authorList>
    </citation>
    <scope>NUCLEOTIDE SEQUENCE [LARGE SCALE GENOMIC DNA]</scope>
    <source>
        <strain evidence="18 19">CGMCC 1.5058</strain>
    </source>
</reference>
<feature type="transmembrane region" description="Helical" evidence="15">
    <location>
        <begin position="169"/>
        <end position="188"/>
    </location>
</feature>
<evidence type="ECO:0000256" key="14">
    <source>
        <dbReference type="SAM" id="Coils"/>
    </source>
</evidence>
<evidence type="ECO:0000256" key="4">
    <source>
        <dbReference type="ARBA" id="ARBA00022475"/>
    </source>
</evidence>
<dbReference type="InterPro" id="IPR003660">
    <property type="entry name" value="HAMP_dom"/>
</dbReference>
<dbReference type="SMART" id="SM00387">
    <property type="entry name" value="HATPase_c"/>
    <property type="match status" value="1"/>
</dbReference>
<dbReference type="InterPro" id="IPR003594">
    <property type="entry name" value="HATPase_dom"/>
</dbReference>
<dbReference type="InterPro" id="IPR003661">
    <property type="entry name" value="HisK_dim/P_dom"/>
</dbReference>
<organism evidence="18 19">
    <name type="scientific">Proteiniclasticum ruminis</name>
    <dbReference type="NCBI Taxonomy" id="398199"/>
    <lineage>
        <taxon>Bacteria</taxon>
        <taxon>Bacillati</taxon>
        <taxon>Bacillota</taxon>
        <taxon>Clostridia</taxon>
        <taxon>Eubacteriales</taxon>
        <taxon>Clostridiaceae</taxon>
        <taxon>Proteiniclasticum</taxon>
    </lineage>
</organism>
<evidence type="ECO:0000256" key="3">
    <source>
        <dbReference type="ARBA" id="ARBA00012438"/>
    </source>
</evidence>
<dbReference type="GO" id="GO:0000155">
    <property type="term" value="F:phosphorelay sensor kinase activity"/>
    <property type="evidence" value="ECO:0007669"/>
    <property type="project" value="InterPro"/>
</dbReference>
<dbReference type="GO" id="GO:0005886">
    <property type="term" value="C:plasma membrane"/>
    <property type="evidence" value="ECO:0007669"/>
    <property type="project" value="UniProtKB-SubCell"/>
</dbReference>
<dbReference type="Gene3D" id="1.10.287.130">
    <property type="match status" value="1"/>
</dbReference>
<dbReference type="InterPro" id="IPR050398">
    <property type="entry name" value="HssS/ArlS-like"/>
</dbReference>
<dbReference type="PROSITE" id="PS50885">
    <property type="entry name" value="HAMP"/>
    <property type="match status" value="1"/>
</dbReference>
<feature type="domain" description="Histidine kinase" evidence="16">
    <location>
        <begin position="269"/>
        <end position="484"/>
    </location>
</feature>
<dbReference type="PRINTS" id="PR00344">
    <property type="entry name" value="BCTRLSENSOR"/>
</dbReference>
<keyword evidence="5" id="KW-0597">Phosphoprotein</keyword>
<evidence type="ECO:0000313" key="18">
    <source>
        <dbReference type="EMBL" id="SDI58310.1"/>
    </source>
</evidence>
<keyword evidence="10" id="KW-0067">ATP-binding</keyword>
<dbReference type="Gene3D" id="3.30.565.10">
    <property type="entry name" value="Histidine kinase-like ATPase, C-terminal domain"/>
    <property type="match status" value="1"/>
</dbReference>
<dbReference type="CDD" id="cd00082">
    <property type="entry name" value="HisKA"/>
    <property type="match status" value="1"/>
</dbReference>
<dbReference type="Proteomes" id="UP000183255">
    <property type="component" value="Unassembled WGS sequence"/>
</dbReference>
<accession>A0A1G8LSY3</accession>
<dbReference type="InterPro" id="IPR005467">
    <property type="entry name" value="His_kinase_dom"/>
</dbReference>
<dbReference type="InterPro" id="IPR036890">
    <property type="entry name" value="HATPase_C_sf"/>
</dbReference>
<dbReference type="Pfam" id="PF02518">
    <property type="entry name" value="HATPase_c"/>
    <property type="match status" value="1"/>
</dbReference>
<evidence type="ECO:0000259" key="16">
    <source>
        <dbReference type="PROSITE" id="PS50109"/>
    </source>
</evidence>
<evidence type="ECO:0000256" key="1">
    <source>
        <dbReference type="ARBA" id="ARBA00000085"/>
    </source>
</evidence>
<dbReference type="EC" id="2.7.13.3" evidence="3"/>
<keyword evidence="4" id="KW-1003">Cell membrane</keyword>
<dbReference type="RefSeq" id="WP_051651545.1">
    <property type="nucleotide sequence ID" value="NZ_FNDZ01000003.1"/>
</dbReference>
<dbReference type="InterPro" id="IPR004358">
    <property type="entry name" value="Sig_transdc_His_kin-like_C"/>
</dbReference>
<evidence type="ECO:0000256" key="12">
    <source>
        <dbReference type="ARBA" id="ARBA00023012"/>
    </source>
</evidence>
<sequence length="492" mass="56187">MKISIKVKFSLFLLTLLLLTVFLLRMFILRGIRENQKIEYESYLKQQTVLSEAYLRQSFLASSELLPEVFLKENAEILTKDLLSYTGLETALFSLEGALLSPRKETLNEETLKELLPHALEGSTLYRARGNDLFYLTPLSLENHRVGILAFYYSLRNENSFYESTASRFLYVGGAVFLVTFLIAYLYFRSYAIDILHLNRSVEKIESGTYDFPVSGRSDEIGSLSRGVFHMGQKIRTTLDNMREEERKLQEAVEKLEILQKQQKEFIGAVTHEFKTPLTSIRAYLDLLSMYPEDEALLKKALSAIEEDTERLYDMVEKSLELSKLEHYAPQAALTSLPLHEVVEEVIHSLKGKMEKFGLSLRKDMEEVHILGDREALIITLSNLLDNAIKYNRPQGKIHLKVYRKDDVGIFYLEDTGIGIPENLSQRIFDPFYTVDKNRSRETGGVGLGLSLAMKYTELQGGKLRLLSSSKEGTAFELSFPIAPESNEKSDS</sequence>
<evidence type="ECO:0000256" key="5">
    <source>
        <dbReference type="ARBA" id="ARBA00022553"/>
    </source>
</evidence>
<proteinExistence type="predicted"/>
<evidence type="ECO:0000256" key="15">
    <source>
        <dbReference type="SAM" id="Phobius"/>
    </source>
</evidence>
<comment type="catalytic activity">
    <reaction evidence="1">
        <text>ATP + protein L-histidine = ADP + protein N-phospho-L-histidine.</text>
        <dbReference type="EC" id="2.7.13.3"/>
    </reaction>
</comment>
<evidence type="ECO:0000256" key="13">
    <source>
        <dbReference type="ARBA" id="ARBA00023136"/>
    </source>
</evidence>
<feature type="coiled-coil region" evidence="14">
    <location>
        <begin position="235"/>
        <end position="262"/>
    </location>
</feature>
<keyword evidence="7 15" id="KW-0812">Transmembrane</keyword>
<dbReference type="PANTHER" id="PTHR45528:SF1">
    <property type="entry name" value="SENSOR HISTIDINE KINASE CPXA"/>
    <property type="match status" value="1"/>
</dbReference>
<dbReference type="EMBL" id="FNDZ01000003">
    <property type="protein sequence ID" value="SDI58310.1"/>
    <property type="molecule type" value="Genomic_DNA"/>
</dbReference>
<dbReference type="GO" id="GO:0005524">
    <property type="term" value="F:ATP binding"/>
    <property type="evidence" value="ECO:0007669"/>
    <property type="project" value="UniProtKB-KW"/>
</dbReference>
<dbReference type="SMART" id="SM00388">
    <property type="entry name" value="HisKA"/>
    <property type="match status" value="1"/>
</dbReference>
<evidence type="ECO:0000256" key="10">
    <source>
        <dbReference type="ARBA" id="ARBA00022840"/>
    </source>
</evidence>
<keyword evidence="11 15" id="KW-1133">Transmembrane helix</keyword>
<evidence type="ECO:0000256" key="9">
    <source>
        <dbReference type="ARBA" id="ARBA00022777"/>
    </source>
</evidence>
<keyword evidence="12" id="KW-0902">Two-component regulatory system</keyword>
<evidence type="ECO:0000256" key="2">
    <source>
        <dbReference type="ARBA" id="ARBA00004651"/>
    </source>
</evidence>
<keyword evidence="8" id="KW-0547">Nucleotide-binding</keyword>
<evidence type="ECO:0000256" key="11">
    <source>
        <dbReference type="ARBA" id="ARBA00022989"/>
    </source>
</evidence>
<dbReference type="AlphaFoldDB" id="A0A1G8LSY3"/>
<evidence type="ECO:0000259" key="17">
    <source>
        <dbReference type="PROSITE" id="PS50885"/>
    </source>
</evidence>
<keyword evidence="13 15" id="KW-0472">Membrane</keyword>
<evidence type="ECO:0000313" key="19">
    <source>
        <dbReference type="Proteomes" id="UP000183255"/>
    </source>
</evidence>
<dbReference type="PROSITE" id="PS50109">
    <property type="entry name" value="HIS_KIN"/>
    <property type="match status" value="1"/>
</dbReference>
<evidence type="ECO:0000256" key="6">
    <source>
        <dbReference type="ARBA" id="ARBA00022679"/>
    </source>
</evidence>
<dbReference type="SUPFAM" id="SSF55874">
    <property type="entry name" value="ATPase domain of HSP90 chaperone/DNA topoisomerase II/histidine kinase"/>
    <property type="match status" value="1"/>
</dbReference>
<dbReference type="InterPro" id="IPR036097">
    <property type="entry name" value="HisK_dim/P_sf"/>
</dbReference>
<dbReference type="SUPFAM" id="SSF47384">
    <property type="entry name" value="Homodimeric domain of signal transducing histidine kinase"/>
    <property type="match status" value="1"/>
</dbReference>
<dbReference type="PANTHER" id="PTHR45528">
    <property type="entry name" value="SENSOR HISTIDINE KINASE CPXA"/>
    <property type="match status" value="1"/>
</dbReference>
<dbReference type="CDD" id="cd00075">
    <property type="entry name" value="HATPase"/>
    <property type="match status" value="1"/>
</dbReference>
<dbReference type="Gene3D" id="6.10.340.10">
    <property type="match status" value="1"/>
</dbReference>
<evidence type="ECO:0000256" key="8">
    <source>
        <dbReference type="ARBA" id="ARBA00022741"/>
    </source>
</evidence>
<comment type="subcellular location">
    <subcellularLocation>
        <location evidence="2">Cell membrane</location>
        <topology evidence="2">Multi-pass membrane protein</topology>
    </subcellularLocation>
</comment>
<keyword evidence="6" id="KW-0808">Transferase</keyword>
<dbReference type="FunFam" id="1.10.287.130:FF:000001">
    <property type="entry name" value="Two-component sensor histidine kinase"/>
    <property type="match status" value="1"/>
</dbReference>
<protein>
    <recommendedName>
        <fullName evidence="3">histidine kinase</fullName>
        <ecNumber evidence="3">2.7.13.3</ecNumber>
    </recommendedName>
</protein>
<keyword evidence="14" id="KW-0175">Coiled coil</keyword>
<feature type="domain" description="HAMP" evidence="17">
    <location>
        <begin position="189"/>
        <end position="240"/>
    </location>
</feature>
<keyword evidence="9 18" id="KW-0418">Kinase</keyword>
<evidence type="ECO:0000256" key="7">
    <source>
        <dbReference type="ARBA" id="ARBA00022692"/>
    </source>
</evidence>